<dbReference type="PANTHER" id="PTHR46224">
    <property type="entry name" value="ANKYRIN REPEAT FAMILY PROTEIN"/>
    <property type="match status" value="1"/>
</dbReference>
<protein>
    <submittedName>
        <fullName evidence="3">Ankyrin</fullName>
    </submittedName>
</protein>
<dbReference type="InterPro" id="IPR051616">
    <property type="entry name" value="Cul2-RING_E3_ligase_SR"/>
</dbReference>
<evidence type="ECO:0000256" key="1">
    <source>
        <dbReference type="PROSITE-ProRule" id="PRU00023"/>
    </source>
</evidence>
<dbReference type="InterPro" id="IPR036770">
    <property type="entry name" value="Ankyrin_rpt-contain_sf"/>
</dbReference>
<accession>H8MKB2</accession>
<keyword evidence="1" id="KW-0040">ANK repeat</keyword>
<dbReference type="KEGG" id="ccx:COCOR_02161"/>
<dbReference type="PROSITE" id="PS50088">
    <property type="entry name" value="ANK_REPEAT"/>
    <property type="match status" value="1"/>
</dbReference>
<dbReference type="RefSeq" id="WP_014394992.1">
    <property type="nucleotide sequence ID" value="NC_017030.1"/>
</dbReference>
<dbReference type="Proteomes" id="UP000007587">
    <property type="component" value="Chromosome"/>
</dbReference>
<keyword evidence="2" id="KW-0732">Signal</keyword>
<proteinExistence type="predicted"/>
<dbReference type="PROSITE" id="PS50297">
    <property type="entry name" value="ANK_REP_REGION"/>
    <property type="match status" value="1"/>
</dbReference>
<feature type="repeat" description="ANK" evidence="1">
    <location>
        <begin position="265"/>
        <end position="297"/>
    </location>
</feature>
<dbReference type="AlphaFoldDB" id="H8MKB2"/>
<feature type="chain" id="PRO_5003614970" evidence="2">
    <location>
        <begin position="28"/>
        <end position="438"/>
    </location>
</feature>
<dbReference type="Gene3D" id="1.25.40.20">
    <property type="entry name" value="Ankyrin repeat-containing domain"/>
    <property type="match status" value="2"/>
</dbReference>
<name>H8MKB2_CORCM</name>
<reference evidence="3 4" key="1">
    <citation type="journal article" date="2012" name="J. Bacteriol.">
        <title>Complete Genome Sequence of the Fruiting Myxobacterium Corallococcus coralloides DSM 2259.</title>
        <authorList>
            <person name="Huntley S."/>
            <person name="Zhang Y."/>
            <person name="Treuner-Lange A."/>
            <person name="Kneip S."/>
            <person name="Sensen C.W."/>
            <person name="Sogaard-Andersen L."/>
        </authorList>
    </citation>
    <scope>NUCLEOTIDE SEQUENCE [LARGE SCALE GENOMIC DNA]</scope>
    <source>
        <strain evidence="4">ATCC 25202 / DSM 2259 / NBRC 100086 / M2</strain>
    </source>
</reference>
<dbReference type="Pfam" id="PF00023">
    <property type="entry name" value="Ank"/>
    <property type="match status" value="1"/>
</dbReference>
<dbReference type="EMBL" id="CP003389">
    <property type="protein sequence ID" value="AFE04521.1"/>
    <property type="molecule type" value="Genomic_DNA"/>
</dbReference>
<keyword evidence="4" id="KW-1185">Reference proteome</keyword>
<dbReference type="STRING" id="1144275.COCOR_02161"/>
<feature type="signal peptide" evidence="2">
    <location>
        <begin position="1"/>
        <end position="27"/>
    </location>
</feature>
<evidence type="ECO:0000313" key="3">
    <source>
        <dbReference type="EMBL" id="AFE04521.1"/>
    </source>
</evidence>
<evidence type="ECO:0000313" key="4">
    <source>
        <dbReference type="Proteomes" id="UP000007587"/>
    </source>
</evidence>
<organism evidence="3 4">
    <name type="scientific">Corallococcus coralloides (strain ATCC 25202 / DSM 2259 / NBRC 100086 / M2)</name>
    <name type="common">Myxococcus coralloides</name>
    <dbReference type="NCBI Taxonomy" id="1144275"/>
    <lineage>
        <taxon>Bacteria</taxon>
        <taxon>Pseudomonadati</taxon>
        <taxon>Myxococcota</taxon>
        <taxon>Myxococcia</taxon>
        <taxon>Myxococcales</taxon>
        <taxon>Cystobacterineae</taxon>
        <taxon>Myxococcaceae</taxon>
        <taxon>Corallococcus</taxon>
    </lineage>
</organism>
<evidence type="ECO:0000256" key="2">
    <source>
        <dbReference type="SAM" id="SignalP"/>
    </source>
</evidence>
<dbReference type="PRINTS" id="PR01415">
    <property type="entry name" value="ANKYRIN"/>
</dbReference>
<dbReference type="SMART" id="SM00248">
    <property type="entry name" value="ANK"/>
    <property type="match status" value="4"/>
</dbReference>
<dbReference type="SUPFAM" id="SSF48403">
    <property type="entry name" value="Ankyrin repeat"/>
    <property type="match status" value="1"/>
</dbReference>
<reference evidence="4" key="2">
    <citation type="submission" date="2012-03" db="EMBL/GenBank/DDBJ databases">
        <title>Genome sequence of the fruiting myxobacterium Corallococcus coralloides DSM 2259.</title>
        <authorList>
            <person name="Huntley S."/>
            <person name="Zhang Y."/>
            <person name="Treuner-Lange A."/>
            <person name="Sensen C.W."/>
            <person name="Sogaard-Andersen L."/>
        </authorList>
    </citation>
    <scope>NUCLEOTIDE SEQUENCE [LARGE SCALE GENOMIC DNA]</scope>
    <source>
        <strain evidence="4">ATCC 25202 / DSM 2259 / NBRC 100086 / M2</strain>
    </source>
</reference>
<dbReference type="eggNOG" id="COG0666">
    <property type="taxonomic scope" value="Bacteria"/>
</dbReference>
<gene>
    <name evidence="3" type="ordered locus">COCOR_02161</name>
</gene>
<dbReference type="HOGENOM" id="CLU_577252_0_0_7"/>
<sequence length="438" mass="46619">MSPCSARRATLLATLGVLLLGGRAAQATSPLPQSPPVMRAITRDDAGALRALLAEGASPNDTGELVHPRLYSLLMVACESGSEKAANVLLDAGADPHLVVPRHPRYWPPPGWNALCFARLSGLKRIEQRLLASGASARSACLPEADFLAAVKARQAPRVKRLALQRRDGFSPSVMQDAMGEAFAHWDLALMRAVLAGGVPSPSPEVDDVVRRWLRDVDDKGPAMVDVLLEGGVRPPLSMLAESGLTAQVARVLKLGASPDGQPGDASTPLRLATEKGHVEVVRLLLKAGANPNATRFSTPVPLLEAVRRLQEDKGDPTLVKLLLEAGARVDIQRTAGSPIALAANGCSAQAVSLLLGRMSRGAIAEEPGTYLYAQALRSGDFCTEARAVQVLQALFAGGVRVQEQRDLHADFLRRWARESRAIRAELVKAGLQLPETP</sequence>
<dbReference type="InParanoid" id="H8MKB2"/>
<dbReference type="InterPro" id="IPR002110">
    <property type="entry name" value="Ankyrin_rpt"/>
</dbReference>